<dbReference type="RefSeq" id="WP_075085771.1">
    <property type="nucleotide sequence ID" value="NZ_CP042912.1"/>
</dbReference>
<dbReference type="KEGG" id="mff:MFFC18_51990"/>
<keyword evidence="1" id="KW-0812">Transmembrane</keyword>
<evidence type="ECO:0000313" key="3">
    <source>
        <dbReference type="Proteomes" id="UP000322214"/>
    </source>
</evidence>
<proteinExistence type="predicted"/>
<dbReference type="EMBL" id="CP042912">
    <property type="protein sequence ID" value="QEG25275.1"/>
    <property type="molecule type" value="Genomic_DNA"/>
</dbReference>
<dbReference type="STRING" id="980251.GCA_001642875_03762"/>
<dbReference type="AlphaFoldDB" id="A0A5B9PJ51"/>
<evidence type="ECO:0000313" key="2">
    <source>
        <dbReference type="EMBL" id="QEG25275.1"/>
    </source>
</evidence>
<accession>A0A5B9PJ51</accession>
<organism evidence="2 3">
    <name type="scientific">Mariniblastus fucicola</name>
    <dbReference type="NCBI Taxonomy" id="980251"/>
    <lineage>
        <taxon>Bacteria</taxon>
        <taxon>Pseudomonadati</taxon>
        <taxon>Planctomycetota</taxon>
        <taxon>Planctomycetia</taxon>
        <taxon>Pirellulales</taxon>
        <taxon>Pirellulaceae</taxon>
        <taxon>Mariniblastus</taxon>
    </lineage>
</organism>
<keyword evidence="1" id="KW-0472">Membrane</keyword>
<name>A0A5B9PJ51_9BACT</name>
<sequence>MAKKKQRNGRLFVIITVISTIIIVPLTYAILSAYGEKSGIEFSPDDFSMRRFNYCNFPIVNWTRRGIKYTDVENGTALMLIDDDWIRETGRTPKRWHLVSENGGNFSTTRKISADCDARFLTNYFDLSNNEGEIYVSKWTDDNPDSAKIFWPLIAEMARDDLYLPIPELIEFVLDYPDPDKDDEFPVKLRKRVADAWYQAGLTDQLNGSHEKATARFDMAIATGEGHERAEQAKLDSESASSP</sequence>
<dbReference type="Proteomes" id="UP000322214">
    <property type="component" value="Chromosome"/>
</dbReference>
<keyword evidence="1" id="KW-1133">Transmembrane helix</keyword>
<gene>
    <name evidence="2" type="ORF">MFFC18_51990</name>
</gene>
<protein>
    <submittedName>
        <fullName evidence="2">Uncharacterized protein</fullName>
    </submittedName>
</protein>
<evidence type="ECO:0000256" key="1">
    <source>
        <dbReference type="SAM" id="Phobius"/>
    </source>
</evidence>
<dbReference type="OrthoDB" id="263024at2"/>
<reference evidence="2 3" key="1">
    <citation type="submission" date="2019-08" db="EMBL/GenBank/DDBJ databases">
        <title>Deep-cultivation of Planctomycetes and their phenomic and genomic characterization uncovers novel biology.</title>
        <authorList>
            <person name="Wiegand S."/>
            <person name="Jogler M."/>
            <person name="Boedeker C."/>
            <person name="Pinto D."/>
            <person name="Vollmers J."/>
            <person name="Rivas-Marin E."/>
            <person name="Kohn T."/>
            <person name="Peeters S.H."/>
            <person name="Heuer A."/>
            <person name="Rast P."/>
            <person name="Oberbeckmann S."/>
            <person name="Bunk B."/>
            <person name="Jeske O."/>
            <person name="Meyerdierks A."/>
            <person name="Storesund J.E."/>
            <person name="Kallscheuer N."/>
            <person name="Luecker S."/>
            <person name="Lage O.M."/>
            <person name="Pohl T."/>
            <person name="Merkel B.J."/>
            <person name="Hornburger P."/>
            <person name="Mueller R.-W."/>
            <person name="Bruemmer F."/>
            <person name="Labrenz M."/>
            <person name="Spormann A.M."/>
            <person name="Op den Camp H."/>
            <person name="Overmann J."/>
            <person name="Amann R."/>
            <person name="Jetten M.S.M."/>
            <person name="Mascher T."/>
            <person name="Medema M.H."/>
            <person name="Devos D.P."/>
            <person name="Kaster A.-K."/>
            <person name="Ovreas L."/>
            <person name="Rohde M."/>
            <person name="Galperin M.Y."/>
            <person name="Jogler C."/>
        </authorList>
    </citation>
    <scope>NUCLEOTIDE SEQUENCE [LARGE SCALE GENOMIC DNA]</scope>
    <source>
        <strain evidence="2 3">FC18</strain>
    </source>
</reference>
<keyword evidence="3" id="KW-1185">Reference proteome</keyword>
<feature type="transmembrane region" description="Helical" evidence="1">
    <location>
        <begin position="12"/>
        <end position="34"/>
    </location>
</feature>